<reference evidence="3" key="1">
    <citation type="journal article" date="2016" name="Genome Biol. Evol.">
        <title>Comparative 'omics' of the Fusarium fujikuroi species complex highlights differences in genetic potential and metabolite synthesis.</title>
        <authorList>
            <person name="Niehaus E.-M."/>
            <person name="Muensterkoetter M."/>
            <person name="Proctor R.H."/>
            <person name="Brown D.W."/>
            <person name="Sharon A."/>
            <person name="Idan Y."/>
            <person name="Oren-Young L."/>
            <person name="Sieber C.M."/>
            <person name="Novak O."/>
            <person name="Pencik A."/>
            <person name="Tarkowska D."/>
            <person name="Hromadova K."/>
            <person name="Freeman S."/>
            <person name="Maymon M."/>
            <person name="Elazar M."/>
            <person name="Youssef S.A."/>
            <person name="El-Shabrawy E.S.M."/>
            <person name="Shalaby A.B.A."/>
            <person name="Houterman P."/>
            <person name="Brock N.L."/>
            <person name="Burkhardt I."/>
            <person name="Tsavkelova E.A."/>
            <person name="Dickschat J.S."/>
            <person name="Galuszka P."/>
            <person name="Gueldener U."/>
            <person name="Tudzynski B."/>
        </authorList>
    </citation>
    <scope>NUCLEOTIDE SEQUENCE [LARGE SCALE GENOMIC DNA]</scope>
    <source>
        <strain evidence="3">MRC7560</strain>
    </source>
</reference>
<dbReference type="VEuPathDB" id="FungiDB:FMAN_14853"/>
<dbReference type="EMBL" id="FCQH01000014">
    <property type="protein sequence ID" value="CVL04053.1"/>
    <property type="molecule type" value="Genomic_DNA"/>
</dbReference>
<evidence type="ECO:0000256" key="1">
    <source>
        <dbReference type="SAM" id="MobiDB-lite"/>
    </source>
</evidence>
<dbReference type="GeneID" id="65094097"/>
<gene>
    <name evidence="2" type="ORF">FMAN_14853</name>
</gene>
<dbReference type="RefSeq" id="XP_041688481.1">
    <property type="nucleotide sequence ID" value="XM_041822841.1"/>
</dbReference>
<evidence type="ECO:0000313" key="2">
    <source>
        <dbReference type="EMBL" id="CVL04053.1"/>
    </source>
</evidence>
<evidence type="ECO:0000313" key="3">
    <source>
        <dbReference type="Proteomes" id="UP000184255"/>
    </source>
</evidence>
<feature type="compositionally biased region" description="Polar residues" evidence="1">
    <location>
        <begin position="57"/>
        <end position="66"/>
    </location>
</feature>
<keyword evidence="3" id="KW-1185">Reference proteome</keyword>
<accession>A0A1L7U6S3</accession>
<feature type="region of interest" description="Disordered" evidence="1">
    <location>
        <begin position="57"/>
        <end position="97"/>
    </location>
</feature>
<dbReference type="Proteomes" id="UP000184255">
    <property type="component" value="Unassembled WGS sequence"/>
</dbReference>
<protein>
    <submittedName>
        <fullName evidence="2">Uncharacterized protein</fullName>
    </submittedName>
</protein>
<dbReference type="AlphaFoldDB" id="A0A1L7U6S3"/>
<comment type="caution">
    <text evidence="2">The sequence shown here is derived from an EMBL/GenBank/DDBJ whole genome shotgun (WGS) entry which is preliminary data.</text>
</comment>
<sequence length="97" mass="11070">MRQCQRQLRRKEKDDRHKSISNPLLFALDLKLHCQTTLASVDLQLQATDPTVVAKWSATSRPTASGTVKHCDDNLISSDRNSKRSTHSNARRKEEEL</sequence>
<proteinExistence type="predicted"/>
<name>A0A1L7U6S3_FUSMA</name>
<organism evidence="2 3">
    <name type="scientific">Fusarium mangiferae</name>
    <name type="common">Mango malformation disease fungus</name>
    <dbReference type="NCBI Taxonomy" id="192010"/>
    <lineage>
        <taxon>Eukaryota</taxon>
        <taxon>Fungi</taxon>
        <taxon>Dikarya</taxon>
        <taxon>Ascomycota</taxon>
        <taxon>Pezizomycotina</taxon>
        <taxon>Sordariomycetes</taxon>
        <taxon>Hypocreomycetidae</taxon>
        <taxon>Hypocreales</taxon>
        <taxon>Nectriaceae</taxon>
        <taxon>Fusarium</taxon>
        <taxon>Fusarium fujikuroi species complex</taxon>
    </lineage>
</organism>